<feature type="domain" description="Rhodanese" evidence="1">
    <location>
        <begin position="170"/>
        <end position="281"/>
    </location>
</feature>
<dbReference type="SUPFAM" id="SSF52821">
    <property type="entry name" value="Rhodanese/Cell cycle control phosphatase"/>
    <property type="match status" value="1"/>
</dbReference>
<dbReference type="EMBL" id="CP133720">
    <property type="protein sequence ID" value="WMW82081.1"/>
    <property type="molecule type" value="Genomic_DNA"/>
</dbReference>
<evidence type="ECO:0000313" key="3">
    <source>
        <dbReference type="Proteomes" id="UP001181355"/>
    </source>
</evidence>
<dbReference type="Proteomes" id="UP001181355">
    <property type="component" value="Chromosome"/>
</dbReference>
<protein>
    <submittedName>
        <fullName evidence="2">Rhodanese-like domain-containing protein</fullName>
    </submittedName>
</protein>
<dbReference type="CDD" id="cd00158">
    <property type="entry name" value="RHOD"/>
    <property type="match status" value="1"/>
</dbReference>
<dbReference type="InterPro" id="IPR036873">
    <property type="entry name" value="Rhodanese-like_dom_sf"/>
</dbReference>
<evidence type="ECO:0000259" key="1">
    <source>
        <dbReference type="PROSITE" id="PS50206"/>
    </source>
</evidence>
<dbReference type="Gene3D" id="3.40.250.10">
    <property type="entry name" value="Rhodanese-like domain"/>
    <property type="match status" value="1"/>
</dbReference>
<reference evidence="2" key="1">
    <citation type="submission" date="2023-09" db="EMBL/GenBank/DDBJ databases">
        <title>Undibacterium sp. 20NA77.5 isolated from freshwater.</title>
        <authorList>
            <person name="Le V."/>
            <person name="Ko S.-R."/>
            <person name="Ahn C.-Y."/>
            <person name="Oh H.-M."/>
        </authorList>
    </citation>
    <scope>NUCLEOTIDE SEQUENCE</scope>
    <source>
        <strain evidence="2">20NA77.5</strain>
    </source>
</reference>
<dbReference type="RefSeq" id="WP_309483558.1">
    <property type="nucleotide sequence ID" value="NZ_CP133720.1"/>
</dbReference>
<sequence length="298" mass="33368">MRSLIYLLYLLSASVLSGCVTVKPIYPEKFELSDKMRERVEQARSKDEARAITRSLDGKQLFSNMGNTKNEALRTSLSRCSSMSGGACHVLAVGKLDFTERYKQFNEESSRAIRSLRIPTQNADYFEKMDWQIDEPDHIRSANEGIHFATPSHLEGVKNILTAELIAGMKEEKFILLDASTMDFDSGKTLPNAYVMDWLGVSYQTDSKTPGADTFSQVALEANMRTLAPQKDQAIVVFCASPECWLSVNGLMRLRALGYTNLYWYRGGSSVWSALGLPLVPQVPYASLRHQTTLNPSK</sequence>
<name>A0ABY9RM99_9BURK</name>
<proteinExistence type="predicted"/>
<dbReference type="Pfam" id="PF00581">
    <property type="entry name" value="Rhodanese"/>
    <property type="match status" value="1"/>
</dbReference>
<dbReference type="PROSITE" id="PS50206">
    <property type="entry name" value="RHODANESE_3"/>
    <property type="match status" value="1"/>
</dbReference>
<dbReference type="InterPro" id="IPR001763">
    <property type="entry name" value="Rhodanese-like_dom"/>
</dbReference>
<gene>
    <name evidence="2" type="ORF">RF679_07290</name>
</gene>
<dbReference type="PROSITE" id="PS51257">
    <property type="entry name" value="PROKAR_LIPOPROTEIN"/>
    <property type="match status" value="1"/>
</dbReference>
<organism evidence="2 3">
    <name type="scientific">Undibacterium cyanobacteriorum</name>
    <dbReference type="NCBI Taxonomy" id="3073561"/>
    <lineage>
        <taxon>Bacteria</taxon>
        <taxon>Pseudomonadati</taxon>
        <taxon>Pseudomonadota</taxon>
        <taxon>Betaproteobacteria</taxon>
        <taxon>Burkholderiales</taxon>
        <taxon>Oxalobacteraceae</taxon>
        <taxon>Undibacterium</taxon>
    </lineage>
</organism>
<evidence type="ECO:0000313" key="2">
    <source>
        <dbReference type="EMBL" id="WMW82081.1"/>
    </source>
</evidence>
<accession>A0ABY9RM99</accession>
<keyword evidence="3" id="KW-1185">Reference proteome</keyword>